<evidence type="ECO:0000313" key="11">
    <source>
        <dbReference type="EMBL" id="CEJ09502.1"/>
    </source>
</evidence>
<keyword evidence="5" id="KW-0862">Zinc</keyword>
<evidence type="ECO:0000313" key="10">
    <source>
        <dbReference type="EMBL" id="CAA7600124.1"/>
    </source>
</evidence>
<keyword evidence="12" id="KW-1185">Reference proteome</keyword>
<keyword evidence="2" id="KW-0004">4Fe-4S</keyword>
<dbReference type="EMBL" id="LR746496">
    <property type="protein sequence ID" value="CAA7600124.1"/>
    <property type="molecule type" value="Genomic_DNA"/>
</dbReference>
<dbReference type="GO" id="GO:0070284">
    <property type="term" value="F:phosphomethylpyrimidine synthase activity"/>
    <property type="evidence" value="ECO:0007669"/>
    <property type="project" value="UniProtKB-EC"/>
</dbReference>
<evidence type="ECO:0000256" key="8">
    <source>
        <dbReference type="ARBA" id="ARBA00023239"/>
    </source>
</evidence>
<dbReference type="NCBIfam" id="TIGR00190">
    <property type="entry name" value="thiC"/>
    <property type="match status" value="1"/>
</dbReference>
<dbReference type="Pfam" id="PF01964">
    <property type="entry name" value="ThiC_Rad_SAM"/>
    <property type="match status" value="1"/>
</dbReference>
<evidence type="ECO:0000256" key="4">
    <source>
        <dbReference type="ARBA" id="ARBA00022723"/>
    </source>
</evidence>
<organism evidence="10">
    <name type="scientific">Acididesulfobacillus acetoxydans</name>
    <dbReference type="NCBI Taxonomy" id="1561005"/>
    <lineage>
        <taxon>Bacteria</taxon>
        <taxon>Bacillati</taxon>
        <taxon>Bacillota</taxon>
        <taxon>Clostridia</taxon>
        <taxon>Eubacteriales</taxon>
        <taxon>Peptococcaceae</taxon>
        <taxon>Acididesulfobacillus</taxon>
    </lineage>
</organism>
<dbReference type="PANTHER" id="PTHR30557">
    <property type="entry name" value="THIAMINE BIOSYNTHESIS PROTEIN THIC"/>
    <property type="match status" value="1"/>
</dbReference>
<evidence type="ECO:0000256" key="9">
    <source>
        <dbReference type="NCBIfam" id="TIGR00190"/>
    </source>
</evidence>
<dbReference type="SFLD" id="SFLDG01114">
    <property type="entry name" value="phosphomethylpyrimidine_syntha"/>
    <property type="match status" value="1"/>
</dbReference>
<dbReference type="InterPro" id="IPR038521">
    <property type="entry name" value="ThiC/Bza_core_dom"/>
</dbReference>
<sequence length="432" mass="46201">MTQLSTALKGGITPEMEYVAAREKLTAEFVRQGVAAGTIVIPRNIRRQNMSPTGIGKGLKTKVSASVGLYGSKGNIETELAKIRTAVEAGTDSIMDLSVSGDIDAMRKESLTATMTPLGTLPYYQAVAQTAQKYGSSLKMEVEQLFEVIEREAADGVDFMALHCGTTMSAVERAKQEGRLDPLVSYGGSHLIGWMLHNRRENPLYEHYDRVLDIARKYDVTVSLADGMRPGCLADSLDGAQVQEMVVMGELVRRAREAGVQVMVKGPGHVPLSQLKATVTLQQSLCQGAPYFVFGPVVTDIAAGYDHISAAIGGAISAWAGAGFLCYVTPAEHIGLPDVDQVHEGVVAARIAAHAADLAKGLPGAAKWDLALSRARKALDWQKQIDLAIDPGRAEKIKKTRSDDSVAGCAMCGKYCAMEIVAKYLGTARVSC</sequence>
<protein>
    <recommendedName>
        <fullName evidence="9">Phosphomethylpyrimidine synthase</fullName>
        <ecNumber evidence="9">4.1.99.17</ecNumber>
    </recommendedName>
</protein>
<evidence type="ECO:0000256" key="2">
    <source>
        <dbReference type="ARBA" id="ARBA00022485"/>
    </source>
</evidence>
<evidence type="ECO:0000256" key="7">
    <source>
        <dbReference type="ARBA" id="ARBA00023014"/>
    </source>
</evidence>
<dbReference type="Gene3D" id="3.20.20.540">
    <property type="entry name" value="Radical SAM ThiC family, central domain"/>
    <property type="match status" value="1"/>
</dbReference>
<evidence type="ECO:0000313" key="12">
    <source>
        <dbReference type="Proteomes" id="UP001071230"/>
    </source>
</evidence>
<dbReference type="KEGG" id="aacx:DEACI_0774"/>
<accession>A0A8S0WLQ3</accession>
<dbReference type="Gene3D" id="6.10.250.620">
    <property type="match status" value="1"/>
</dbReference>
<dbReference type="Proteomes" id="UP001071230">
    <property type="component" value="Unassembled WGS sequence"/>
</dbReference>
<dbReference type="EMBL" id="CDGJ01000134">
    <property type="protein sequence ID" value="CEJ09502.1"/>
    <property type="molecule type" value="Genomic_DNA"/>
</dbReference>
<dbReference type="GO" id="GO:0051539">
    <property type="term" value="F:4 iron, 4 sulfur cluster binding"/>
    <property type="evidence" value="ECO:0007669"/>
    <property type="project" value="UniProtKB-KW"/>
</dbReference>
<dbReference type="EC" id="4.1.99.17" evidence="9"/>
<reference evidence="10" key="2">
    <citation type="submission" date="2020-01" db="EMBL/GenBank/DDBJ databases">
        <authorList>
            <person name="Hornung B."/>
        </authorList>
    </citation>
    <scope>NUCLEOTIDE SEQUENCE</scope>
    <source>
        <strain evidence="10">PacBioINE</strain>
    </source>
</reference>
<dbReference type="GO" id="GO:0005829">
    <property type="term" value="C:cytosol"/>
    <property type="evidence" value="ECO:0007669"/>
    <property type="project" value="TreeGrafter"/>
</dbReference>
<dbReference type="InterPro" id="IPR002817">
    <property type="entry name" value="ThiC/BzaA/B"/>
</dbReference>
<name>A0A8S0WLQ3_9FIRM</name>
<keyword evidence="7" id="KW-0411">Iron-sulfur</keyword>
<dbReference type="SFLD" id="SFLDS00113">
    <property type="entry name" value="Radical_SAM_Phosphomethylpyrim"/>
    <property type="match status" value="1"/>
</dbReference>
<dbReference type="GO" id="GO:0009228">
    <property type="term" value="P:thiamine biosynthetic process"/>
    <property type="evidence" value="ECO:0007669"/>
    <property type="project" value="UniProtKB-UniRule"/>
</dbReference>
<dbReference type="RefSeq" id="WP_240983845.1">
    <property type="nucleotide sequence ID" value="NZ_CDGJ01000134.1"/>
</dbReference>
<keyword evidence="3" id="KW-0949">S-adenosyl-L-methionine</keyword>
<dbReference type="GO" id="GO:0046872">
    <property type="term" value="F:metal ion binding"/>
    <property type="evidence" value="ECO:0007669"/>
    <property type="project" value="UniProtKB-KW"/>
</dbReference>
<dbReference type="NCBIfam" id="NF009895">
    <property type="entry name" value="PRK13352.1"/>
    <property type="match status" value="1"/>
</dbReference>
<evidence type="ECO:0000256" key="6">
    <source>
        <dbReference type="ARBA" id="ARBA00023004"/>
    </source>
</evidence>
<evidence type="ECO:0000256" key="5">
    <source>
        <dbReference type="ARBA" id="ARBA00022833"/>
    </source>
</evidence>
<keyword evidence="4" id="KW-0479">Metal-binding</keyword>
<keyword evidence="6" id="KW-0408">Iron</keyword>
<dbReference type="PANTHER" id="PTHR30557:SF1">
    <property type="entry name" value="PHOSPHOMETHYLPYRIMIDINE SYNTHASE, CHLOROPLASTIC"/>
    <property type="match status" value="1"/>
</dbReference>
<reference evidence="11" key="1">
    <citation type="submission" date="2014-11" db="EMBL/GenBank/DDBJ databases">
        <authorList>
            <person name="Hornung B.V."/>
        </authorList>
    </citation>
    <scope>NUCLEOTIDE SEQUENCE</scope>
    <source>
        <strain evidence="11">INE</strain>
    </source>
</reference>
<evidence type="ECO:0000256" key="3">
    <source>
        <dbReference type="ARBA" id="ARBA00022691"/>
    </source>
</evidence>
<dbReference type="Proteomes" id="UP000836597">
    <property type="component" value="Chromosome"/>
</dbReference>
<dbReference type="SFLD" id="SFLDF00407">
    <property type="entry name" value="phosphomethylpyrimidine_syntha"/>
    <property type="match status" value="1"/>
</dbReference>
<dbReference type="AlphaFoldDB" id="A0A8S0WLQ3"/>
<gene>
    <name evidence="10" type="ORF">DEACI_0774</name>
    <name evidence="11" type="ORF">DEACI_3987</name>
</gene>
<evidence type="ECO:0000256" key="1">
    <source>
        <dbReference type="ARBA" id="ARBA00001966"/>
    </source>
</evidence>
<comment type="cofactor">
    <cofactor evidence="1">
        <name>[4Fe-4S] cluster</name>
        <dbReference type="ChEBI" id="CHEBI:49883"/>
    </cofactor>
</comment>
<proteinExistence type="predicted"/>
<keyword evidence="8 10" id="KW-0456">Lyase</keyword>